<dbReference type="GO" id="GO:0046872">
    <property type="term" value="F:metal ion binding"/>
    <property type="evidence" value="ECO:0007669"/>
    <property type="project" value="UniProtKB-KW"/>
</dbReference>
<evidence type="ECO:0000256" key="2">
    <source>
        <dbReference type="ARBA" id="ARBA00023004"/>
    </source>
</evidence>
<feature type="compositionally biased region" description="Basic and acidic residues" evidence="4">
    <location>
        <begin position="101"/>
        <end position="112"/>
    </location>
</feature>
<evidence type="ECO:0000313" key="6">
    <source>
        <dbReference type="EMBL" id="MEJ1250113.1"/>
    </source>
</evidence>
<dbReference type="InterPro" id="IPR010208">
    <property type="entry name" value="Ion_transpt_RnfC/RsxC"/>
</dbReference>
<dbReference type="GO" id="GO:0016020">
    <property type="term" value="C:membrane"/>
    <property type="evidence" value="ECO:0007669"/>
    <property type="project" value="InterPro"/>
</dbReference>
<keyword evidence="3" id="KW-0411">Iron-sulfur</keyword>
<evidence type="ECO:0000313" key="7">
    <source>
        <dbReference type="Proteomes" id="UP001364472"/>
    </source>
</evidence>
<feature type="domain" description="4Fe-4S ferredoxin-type" evidence="5">
    <location>
        <begin position="37"/>
        <end position="65"/>
    </location>
</feature>
<evidence type="ECO:0000256" key="4">
    <source>
        <dbReference type="SAM" id="MobiDB-lite"/>
    </source>
</evidence>
<dbReference type="PROSITE" id="PS51379">
    <property type="entry name" value="4FE4S_FER_2"/>
    <property type="match status" value="2"/>
</dbReference>
<organism evidence="6 7">
    <name type="scientific">Denitratimonas tolerans</name>
    <dbReference type="NCBI Taxonomy" id="1338420"/>
    <lineage>
        <taxon>Bacteria</taxon>
        <taxon>Pseudomonadati</taxon>
        <taxon>Pseudomonadota</taxon>
        <taxon>Gammaproteobacteria</taxon>
        <taxon>Lysobacterales</taxon>
        <taxon>Lysobacteraceae</taxon>
        <taxon>Denitratimonas</taxon>
    </lineage>
</organism>
<dbReference type="PANTHER" id="PTHR43034:SF2">
    <property type="entry name" value="ION-TRANSLOCATING OXIDOREDUCTASE COMPLEX SUBUNIT C"/>
    <property type="match status" value="1"/>
</dbReference>
<feature type="region of interest" description="Disordered" evidence="4">
    <location>
        <begin position="101"/>
        <end position="140"/>
    </location>
</feature>
<keyword evidence="7" id="KW-1185">Reference proteome</keyword>
<evidence type="ECO:0000256" key="1">
    <source>
        <dbReference type="ARBA" id="ARBA00022723"/>
    </source>
</evidence>
<keyword evidence="2" id="KW-0408">Iron</keyword>
<dbReference type="Gene3D" id="3.30.70.20">
    <property type="match status" value="1"/>
</dbReference>
<dbReference type="SUPFAM" id="SSF46548">
    <property type="entry name" value="alpha-helical ferredoxin"/>
    <property type="match status" value="1"/>
</dbReference>
<dbReference type="InterPro" id="IPR017900">
    <property type="entry name" value="4Fe4S_Fe_S_CS"/>
</dbReference>
<dbReference type="Proteomes" id="UP001364472">
    <property type="component" value="Unassembled WGS sequence"/>
</dbReference>
<dbReference type="EMBL" id="JBBDHC010000015">
    <property type="protein sequence ID" value="MEJ1250113.1"/>
    <property type="molecule type" value="Genomic_DNA"/>
</dbReference>
<dbReference type="InterPro" id="IPR017896">
    <property type="entry name" value="4Fe4S_Fe-S-bd"/>
</dbReference>
<dbReference type="PROSITE" id="PS00198">
    <property type="entry name" value="4FE4S_FER_1"/>
    <property type="match status" value="1"/>
</dbReference>
<gene>
    <name evidence="6" type="ORF">WB794_10575</name>
</gene>
<accession>A0AAW9R8L2</accession>
<feature type="compositionally biased region" description="Low complexity" evidence="4">
    <location>
        <begin position="113"/>
        <end position="127"/>
    </location>
</feature>
<dbReference type="PANTHER" id="PTHR43034">
    <property type="entry name" value="ION-TRANSLOCATING OXIDOREDUCTASE COMPLEX SUBUNIT C"/>
    <property type="match status" value="1"/>
</dbReference>
<feature type="domain" description="4Fe-4S ferredoxin-type" evidence="5">
    <location>
        <begin position="1"/>
        <end position="27"/>
    </location>
</feature>
<comment type="caution">
    <text evidence="6">The sequence shown here is derived from an EMBL/GenBank/DDBJ whole genome shotgun (WGS) entry which is preliminary data.</text>
</comment>
<keyword evidence="1" id="KW-0479">Metal-binding</keyword>
<dbReference type="AlphaFoldDB" id="A0AAW9R8L2"/>
<dbReference type="Pfam" id="PF13187">
    <property type="entry name" value="Fer4_9"/>
    <property type="match status" value="1"/>
</dbReference>
<sequence length="140" mass="14946">MVASQPCIRCGECAPACPAGVHPQRVLAALRREAPDEAQSLGLNDCTGCAACDAHCPSAIPLAALFAAARDELRLARQRSDFSAASRVRYTQREARLARAREEQAVERERQRAANASAQAVAAALARSRARRKPAPRDGA</sequence>
<evidence type="ECO:0000256" key="3">
    <source>
        <dbReference type="ARBA" id="ARBA00023014"/>
    </source>
</evidence>
<dbReference type="GO" id="GO:0009055">
    <property type="term" value="F:electron transfer activity"/>
    <property type="evidence" value="ECO:0007669"/>
    <property type="project" value="InterPro"/>
</dbReference>
<name>A0AAW9R8L2_9GAMM</name>
<proteinExistence type="predicted"/>
<dbReference type="RefSeq" id="WP_337335814.1">
    <property type="nucleotide sequence ID" value="NZ_JBBDHC010000015.1"/>
</dbReference>
<evidence type="ECO:0000259" key="5">
    <source>
        <dbReference type="PROSITE" id="PS51379"/>
    </source>
</evidence>
<dbReference type="GO" id="GO:0051539">
    <property type="term" value="F:4 iron, 4 sulfur cluster binding"/>
    <property type="evidence" value="ECO:0007669"/>
    <property type="project" value="InterPro"/>
</dbReference>
<protein>
    <submittedName>
        <fullName evidence="6">4Fe-4S dicluster domain-containing protein</fullName>
    </submittedName>
</protein>
<reference evidence="6 7" key="1">
    <citation type="journal article" date="2016" name="Antonie Van Leeuwenhoek">
        <title>Denitratimonas tolerans gen. nov., sp. nov., a denitrifying bacterium isolated from a bioreactor for tannery wastewater treatment.</title>
        <authorList>
            <person name="Han S.I."/>
            <person name="Kim J.O."/>
            <person name="Lee Y.R."/>
            <person name="Ekpeghere K.I."/>
            <person name="Koh S.C."/>
            <person name="Whang K.S."/>
        </authorList>
    </citation>
    <scope>NUCLEOTIDE SEQUENCE [LARGE SCALE GENOMIC DNA]</scope>
    <source>
        <strain evidence="6 7">KACC 17565</strain>
    </source>
</reference>